<feature type="region of interest" description="Disordered" evidence="1">
    <location>
        <begin position="1"/>
        <end position="31"/>
    </location>
</feature>
<keyword evidence="2" id="KW-0812">Transmembrane</keyword>
<evidence type="ECO:0000256" key="1">
    <source>
        <dbReference type="SAM" id="MobiDB-lite"/>
    </source>
</evidence>
<evidence type="ECO:0000256" key="2">
    <source>
        <dbReference type="SAM" id="Phobius"/>
    </source>
</evidence>
<accession>A0A5D2AUY7</accession>
<dbReference type="EMBL" id="CM017711">
    <property type="protein sequence ID" value="TYG47913.1"/>
    <property type="molecule type" value="Genomic_DNA"/>
</dbReference>
<name>A0A5D2AUY7_GOSDA</name>
<evidence type="ECO:0000313" key="4">
    <source>
        <dbReference type="Proteomes" id="UP000323506"/>
    </source>
</evidence>
<reference evidence="3 4" key="1">
    <citation type="submission" date="2019-06" db="EMBL/GenBank/DDBJ databases">
        <title>WGS assembly of Gossypium darwinii.</title>
        <authorList>
            <person name="Chen Z.J."/>
            <person name="Sreedasyam A."/>
            <person name="Ando A."/>
            <person name="Song Q."/>
            <person name="De L."/>
            <person name="Hulse-Kemp A."/>
            <person name="Ding M."/>
            <person name="Ye W."/>
            <person name="Kirkbride R."/>
            <person name="Jenkins J."/>
            <person name="Plott C."/>
            <person name="Lovell J."/>
            <person name="Lin Y.-M."/>
            <person name="Vaughn R."/>
            <person name="Liu B."/>
            <person name="Li W."/>
            <person name="Simpson S."/>
            <person name="Scheffler B."/>
            <person name="Saski C."/>
            <person name="Grover C."/>
            <person name="Hu G."/>
            <person name="Conover J."/>
            <person name="Carlson J."/>
            <person name="Shu S."/>
            <person name="Boston L."/>
            <person name="Williams M."/>
            <person name="Peterson D."/>
            <person name="Mcgee K."/>
            <person name="Jones D."/>
            <person name="Wendel J."/>
            <person name="Stelly D."/>
            <person name="Grimwood J."/>
            <person name="Schmutz J."/>
        </authorList>
    </citation>
    <scope>NUCLEOTIDE SEQUENCE [LARGE SCALE GENOMIC DNA]</scope>
    <source>
        <strain evidence="3">1808015.09</strain>
    </source>
</reference>
<dbReference type="Pfam" id="PF03140">
    <property type="entry name" value="DUF247"/>
    <property type="match status" value="1"/>
</dbReference>
<dbReference type="PANTHER" id="PTHR31549:SF260">
    <property type="match status" value="1"/>
</dbReference>
<organism evidence="3 4">
    <name type="scientific">Gossypium darwinii</name>
    <name type="common">Darwin's cotton</name>
    <name type="synonym">Gossypium barbadense var. darwinii</name>
    <dbReference type="NCBI Taxonomy" id="34276"/>
    <lineage>
        <taxon>Eukaryota</taxon>
        <taxon>Viridiplantae</taxon>
        <taxon>Streptophyta</taxon>
        <taxon>Embryophyta</taxon>
        <taxon>Tracheophyta</taxon>
        <taxon>Spermatophyta</taxon>
        <taxon>Magnoliopsida</taxon>
        <taxon>eudicotyledons</taxon>
        <taxon>Gunneridae</taxon>
        <taxon>Pentapetalae</taxon>
        <taxon>rosids</taxon>
        <taxon>malvids</taxon>
        <taxon>Malvales</taxon>
        <taxon>Malvaceae</taxon>
        <taxon>Malvoideae</taxon>
        <taxon>Gossypium</taxon>
    </lineage>
</organism>
<feature type="compositionally biased region" description="Gly residues" evidence="1">
    <location>
        <begin position="1"/>
        <end position="15"/>
    </location>
</feature>
<dbReference type="InterPro" id="IPR004158">
    <property type="entry name" value="DUF247_pln"/>
</dbReference>
<gene>
    <name evidence="3" type="ORF">ES288_D11G380300v1</name>
</gene>
<keyword evidence="2" id="KW-1133">Transmembrane helix</keyword>
<sequence length="494" mass="57022">MSSTEEGGGAVGVPGGAVSTDQTIATNTNPLDTIIPIPGTDFTLSNGELENLRSLDEAFNGNQLDPNAKPLIRRTPATLGRDEDFRKYFMPKVFPIGPLHNGDPTLHGSEKLKLRLVAHFVENIGVNNEILYNNIKTEIDGLKKCYDPKELEKYSNDDKDLAWMFFVDGCAILQAVYMRYGQDYNSTLKKRITNNEMLTFEYSDLFLLENQLPFRVLELLTSSSENGEKFMNAIKRFIDDAVITPADMKESQSHQQDRFCCSEWWPQQGERIHLLHLLRVRLLFKKENPWRYSRFWTPILMLINRSHQTRTKRYHSRTFPNVRELKKAGIRLKASKTSCLTDISFNSIFFFGKLWLPPITIDGSTMNLIVYEFSPDFYNNFTVTSYMGFLVSLIGEAENVKELRDAGILYNRLSDEEVVKLYNKMNTDLAPSPMIYSYVKQQIHNHRENMWTKYPAKVYHNCFRTRWTFFAFVGVIAALLLASLQTDYTINHPK</sequence>
<evidence type="ECO:0000313" key="3">
    <source>
        <dbReference type="EMBL" id="TYG47913.1"/>
    </source>
</evidence>
<feature type="compositionally biased region" description="Polar residues" evidence="1">
    <location>
        <begin position="19"/>
        <end position="31"/>
    </location>
</feature>
<proteinExistence type="predicted"/>
<keyword evidence="2" id="KW-0472">Membrane</keyword>
<protein>
    <submittedName>
        <fullName evidence="3">Uncharacterized protein</fullName>
    </submittedName>
</protein>
<dbReference type="AlphaFoldDB" id="A0A5D2AUY7"/>
<keyword evidence="4" id="KW-1185">Reference proteome</keyword>
<dbReference type="PANTHER" id="PTHR31549">
    <property type="entry name" value="PROTEIN, PUTATIVE (DUF247)-RELATED-RELATED"/>
    <property type="match status" value="1"/>
</dbReference>
<feature type="transmembrane region" description="Helical" evidence="2">
    <location>
        <begin position="467"/>
        <end position="484"/>
    </location>
</feature>
<dbReference type="Proteomes" id="UP000323506">
    <property type="component" value="Chromosome D11"/>
</dbReference>